<organism evidence="2 3">
    <name type="scientific">Candidatus Desantisbacteria bacterium CG1_02_38_46</name>
    <dbReference type="NCBI Taxonomy" id="1817893"/>
    <lineage>
        <taxon>Bacteria</taxon>
        <taxon>Candidatus Desantisiibacteriota</taxon>
    </lineage>
</organism>
<accession>A0A1J4SBF7</accession>
<reference evidence="2 3" key="1">
    <citation type="journal article" date="2016" name="Environ. Microbiol.">
        <title>Genomic resolution of a cold subsurface aquifer community provides metabolic insights for novel microbes adapted to high CO concentrations.</title>
        <authorList>
            <person name="Probst A.J."/>
            <person name="Castelle C.J."/>
            <person name="Singh A."/>
            <person name="Brown C.T."/>
            <person name="Anantharaman K."/>
            <person name="Sharon I."/>
            <person name="Hug L.A."/>
            <person name="Burstein D."/>
            <person name="Emerson J.B."/>
            <person name="Thomas B.C."/>
            <person name="Banfield J.F."/>
        </authorList>
    </citation>
    <scope>NUCLEOTIDE SEQUENCE [LARGE SCALE GENOMIC DNA]</scope>
    <source>
        <strain evidence="2">CG1_02_38_46</strain>
    </source>
</reference>
<dbReference type="EMBL" id="MNUO01000083">
    <property type="protein sequence ID" value="OIN96703.1"/>
    <property type="molecule type" value="Genomic_DNA"/>
</dbReference>
<evidence type="ECO:0000313" key="2">
    <source>
        <dbReference type="EMBL" id="OIN96703.1"/>
    </source>
</evidence>
<dbReference type="SUPFAM" id="SSF89392">
    <property type="entry name" value="Prokaryotic lipoproteins and lipoprotein localization factors"/>
    <property type="match status" value="1"/>
</dbReference>
<dbReference type="InterPro" id="IPR029046">
    <property type="entry name" value="LolA/LolB/LppX"/>
</dbReference>
<protein>
    <recommendedName>
        <fullName evidence="4">Outer membrane lipoprotein-sorting protein</fullName>
    </recommendedName>
</protein>
<dbReference type="STRING" id="1817893.AUJ66_05520"/>
<evidence type="ECO:0000313" key="3">
    <source>
        <dbReference type="Proteomes" id="UP000182278"/>
    </source>
</evidence>
<keyword evidence="1" id="KW-0812">Transmembrane</keyword>
<gene>
    <name evidence="2" type="ORF">AUJ66_05520</name>
</gene>
<dbReference type="Proteomes" id="UP000182278">
    <property type="component" value="Unassembled WGS sequence"/>
</dbReference>
<proteinExistence type="predicted"/>
<feature type="transmembrane region" description="Helical" evidence="1">
    <location>
        <begin position="9"/>
        <end position="30"/>
    </location>
</feature>
<evidence type="ECO:0008006" key="4">
    <source>
        <dbReference type="Google" id="ProtNLM"/>
    </source>
</evidence>
<dbReference type="Gene3D" id="2.50.20.10">
    <property type="entry name" value="Lipoprotein localisation LolA/LolB/LppX"/>
    <property type="match status" value="1"/>
</dbReference>
<keyword evidence="1" id="KW-0472">Membrane</keyword>
<evidence type="ECO:0000256" key="1">
    <source>
        <dbReference type="SAM" id="Phobius"/>
    </source>
</evidence>
<dbReference type="AlphaFoldDB" id="A0A1J4SBF7"/>
<name>A0A1J4SBF7_9BACT</name>
<sequence>MKNHIRGKIFLMTFFMIMGSLWLHTGMLIAEVTVDDILNKMQQNIAGMNDMKAEIMTTAYMGGQLNTMTQRMNYYFKKPDKVKMETLTPIKQIMIIIGDKMTMKTADGKITTINLSQMLGMDPSQQYFGPDITKMLKNFDVTLNESLSDKVNNIYVIEFVQKQTTTNTSPVGTFGMPFKTQMFIDYTKGITIKQKIYGKDNVLIAITEVKDTRQIESVWLPIITESTAFLPNGQQVKSEMRFENVQVNVGIGDGEFERR</sequence>
<comment type="caution">
    <text evidence="2">The sequence shown here is derived from an EMBL/GenBank/DDBJ whole genome shotgun (WGS) entry which is preliminary data.</text>
</comment>
<keyword evidence="1" id="KW-1133">Transmembrane helix</keyword>